<feature type="domain" description="Aspartic peptidase DDI1-type" evidence="5">
    <location>
        <begin position="100"/>
        <end position="201"/>
    </location>
</feature>
<evidence type="ECO:0000256" key="3">
    <source>
        <dbReference type="ARBA" id="ARBA00022750"/>
    </source>
</evidence>
<dbReference type="InterPro" id="IPR001969">
    <property type="entry name" value="Aspartic_peptidase_AS"/>
</dbReference>
<sequence length="243" mass="26166">MWQGWFGSGCGGAEPSFAQTQHGGARAYRAFGNKADRGELRGWTPKARGDWLGSSTASSTVMDSRLAHSSPRFASTSAPGGGFDFQPLAPPGWAPPEEDNMIHIASEIAGRGVDLMVDTGAQLSIMTLPMVQRLGITSHIDHTEMGLASGVGVALILGRLRGVRVRMGQVEMAMDFGVLHIKDSFAMLGMDQMQRYRCVLDLDKRVICFGGDLRGVEVPFMSVRPRRGARPVADVEEATCTVL</sequence>
<dbReference type="InterPro" id="IPR019103">
    <property type="entry name" value="Peptidase_aspartic_DDI1-type"/>
</dbReference>
<dbReference type="EMBL" id="HBNR01038609">
    <property type="protein sequence ID" value="CAE4596045.1"/>
    <property type="molecule type" value="Transcribed_RNA"/>
</dbReference>
<protein>
    <recommendedName>
        <fullName evidence="5">Aspartic peptidase DDI1-type domain-containing protein</fullName>
    </recommendedName>
</protein>
<dbReference type="SUPFAM" id="SSF50630">
    <property type="entry name" value="Acid proteases"/>
    <property type="match status" value="1"/>
</dbReference>
<dbReference type="GO" id="GO:0004190">
    <property type="term" value="F:aspartic-type endopeptidase activity"/>
    <property type="evidence" value="ECO:0007669"/>
    <property type="project" value="UniProtKB-KW"/>
</dbReference>
<proteinExistence type="inferred from homology"/>
<comment type="similarity">
    <text evidence="1">Belongs to the DDI1 family.</text>
</comment>
<dbReference type="Pfam" id="PF09668">
    <property type="entry name" value="Asp_protease"/>
    <property type="match status" value="1"/>
</dbReference>
<dbReference type="AlphaFoldDB" id="A0A7S4QY43"/>
<reference evidence="6" key="1">
    <citation type="submission" date="2021-01" db="EMBL/GenBank/DDBJ databases">
        <authorList>
            <person name="Corre E."/>
            <person name="Pelletier E."/>
            <person name="Niang G."/>
            <person name="Scheremetjew M."/>
            <person name="Finn R."/>
            <person name="Kale V."/>
            <person name="Holt S."/>
            <person name="Cochrane G."/>
            <person name="Meng A."/>
            <person name="Brown T."/>
            <person name="Cohen L."/>
        </authorList>
    </citation>
    <scope>NUCLEOTIDE SEQUENCE</scope>
    <source>
        <strain evidence="6">CCMP3105</strain>
    </source>
</reference>
<keyword evidence="2" id="KW-0645">Protease</keyword>
<keyword evidence="3" id="KW-0064">Aspartyl protease</keyword>
<dbReference type="InterPro" id="IPR021109">
    <property type="entry name" value="Peptidase_aspartic_dom_sf"/>
</dbReference>
<accession>A0A7S4QY43</accession>
<keyword evidence="4" id="KW-0378">Hydrolase</keyword>
<evidence type="ECO:0000259" key="5">
    <source>
        <dbReference type="Pfam" id="PF09668"/>
    </source>
</evidence>
<dbReference type="PROSITE" id="PS00141">
    <property type="entry name" value="ASP_PROTEASE"/>
    <property type="match status" value="1"/>
</dbReference>
<evidence type="ECO:0000256" key="1">
    <source>
        <dbReference type="ARBA" id="ARBA00009136"/>
    </source>
</evidence>
<evidence type="ECO:0000313" key="6">
    <source>
        <dbReference type="EMBL" id="CAE4596045.1"/>
    </source>
</evidence>
<dbReference type="PANTHER" id="PTHR12917">
    <property type="entry name" value="ASPARTYL PROTEASE DDI-RELATED"/>
    <property type="match status" value="1"/>
</dbReference>
<evidence type="ECO:0000256" key="2">
    <source>
        <dbReference type="ARBA" id="ARBA00022670"/>
    </source>
</evidence>
<gene>
    <name evidence="6" type="ORF">AMON00008_LOCUS26682</name>
</gene>
<dbReference type="Gene3D" id="2.40.70.10">
    <property type="entry name" value="Acid Proteases"/>
    <property type="match status" value="1"/>
</dbReference>
<evidence type="ECO:0000256" key="4">
    <source>
        <dbReference type="ARBA" id="ARBA00022801"/>
    </source>
</evidence>
<name>A0A7S4QY43_9DINO</name>
<dbReference type="GO" id="GO:0006508">
    <property type="term" value="P:proteolysis"/>
    <property type="evidence" value="ECO:0007669"/>
    <property type="project" value="UniProtKB-KW"/>
</dbReference>
<dbReference type="PANTHER" id="PTHR12917:SF1">
    <property type="entry name" value="AT13091P"/>
    <property type="match status" value="1"/>
</dbReference>
<organism evidence="6">
    <name type="scientific">Alexandrium monilatum</name>
    <dbReference type="NCBI Taxonomy" id="311494"/>
    <lineage>
        <taxon>Eukaryota</taxon>
        <taxon>Sar</taxon>
        <taxon>Alveolata</taxon>
        <taxon>Dinophyceae</taxon>
        <taxon>Gonyaulacales</taxon>
        <taxon>Pyrocystaceae</taxon>
        <taxon>Alexandrium</taxon>
    </lineage>
</organism>